<feature type="compositionally biased region" description="Polar residues" evidence="1">
    <location>
        <begin position="384"/>
        <end position="394"/>
    </location>
</feature>
<evidence type="ECO:0000313" key="3">
    <source>
        <dbReference type="Proteomes" id="UP001151760"/>
    </source>
</evidence>
<dbReference type="Proteomes" id="UP001151760">
    <property type="component" value="Unassembled WGS sequence"/>
</dbReference>
<feature type="region of interest" description="Disordered" evidence="1">
    <location>
        <begin position="369"/>
        <end position="442"/>
    </location>
</feature>
<protein>
    <submittedName>
        <fullName evidence="2">Uncharacterized protein</fullName>
    </submittedName>
</protein>
<evidence type="ECO:0000313" key="2">
    <source>
        <dbReference type="EMBL" id="GJU00341.1"/>
    </source>
</evidence>
<comment type="caution">
    <text evidence="2">The sequence shown here is derived from an EMBL/GenBank/DDBJ whole genome shotgun (WGS) entry which is preliminary data.</text>
</comment>
<evidence type="ECO:0000256" key="1">
    <source>
        <dbReference type="SAM" id="MobiDB-lite"/>
    </source>
</evidence>
<name>A0ABQ5IJG5_9ASTR</name>
<keyword evidence="3" id="KW-1185">Reference proteome</keyword>
<sequence length="442" mass="50109">MLQVWIRMTRESYGLDDESHGLDDEVHGLDDYCQGLEDEGSGMEKEEEAAPEGQQQAVLVVDITASEPLEGADRISAFKQPILITWVDPEDGRVYTNILTYAPSAAPVQTLPSPEWSSDSLPVLPSSLVVPSPIASPVATPAATISVDEDHFLEVGAQLEIYRSILHDHTQCLDALPPTLFEGYDRDLRELYTRSGAVRDKIFSQRRQITKERRERLELTDRVARIERLGLELTRVKQERFRIRVSLDLGFSKYWKLRGSMRYKTRDTLVVVILEVCITFWGNVCYGLESLYFEQRTSEASGFYFVMSDSEDSTVTYTEVSSPMMLEDPYAFVEAALQAPPSPDYVPGPKHPPLLVYVPYVPEPVYPEFMPPEDDALPAEEQPLPTTISPTTDSLADYPTDRDDDDKEEEEDPYRDDVVDEEEDEDEDEEEEEHLASTDFVS</sequence>
<dbReference type="EMBL" id="BQNB010020854">
    <property type="protein sequence ID" value="GJU00341.1"/>
    <property type="molecule type" value="Genomic_DNA"/>
</dbReference>
<accession>A0ABQ5IJG5</accession>
<feature type="compositionally biased region" description="Acidic residues" evidence="1">
    <location>
        <begin position="402"/>
        <end position="433"/>
    </location>
</feature>
<proteinExistence type="predicted"/>
<organism evidence="2 3">
    <name type="scientific">Tanacetum coccineum</name>
    <dbReference type="NCBI Taxonomy" id="301880"/>
    <lineage>
        <taxon>Eukaryota</taxon>
        <taxon>Viridiplantae</taxon>
        <taxon>Streptophyta</taxon>
        <taxon>Embryophyta</taxon>
        <taxon>Tracheophyta</taxon>
        <taxon>Spermatophyta</taxon>
        <taxon>Magnoliopsida</taxon>
        <taxon>eudicotyledons</taxon>
        <taxon>Gunneridae</taxon>
        <taxon>Pentapetalae</taxon>
        <taxon>asterids</taxon>
        <taxon>campanulids</taxon>
        <taxon>Asterales</taxon>
        <taxon>Asteraceae</taxon>
        <taxon>Asteroideae</taxon>
        <taxon>Anthemideae</taxon>
        <taxon>Anthemidinae</taxon>
        <taxon>Tanacetum</taxon>
    </lineage>
</organism>
<reference evidence="2" key="1">
    <citation type="journal article" date="2022" name="Int. J. Mol. Sci.">
        <title>Draft Genome of Tanacetum Coccineum: Genomic Comparison of Closely Related Tanacetum-Family Plants.</title>
        <authorList>
            <person name="Yamashiro T."/>
            <person name="Shiraishi A."/>
            <person name="Nakayama K."/>
            <person name="Satake H."/>
        </authorList>
    </citation>
    <scope>NUCLEOTIDE SEQUENCE</scope>
</reference>
<feature type="region of interest" description="Disordered" evidence="1">
    <location>
        <begin position="35"/>
        <end position="54"/>
    </location>
</feature>
<gene>
    <name evidence="2" type="ORF">Tco_1110679</name>
</gene>
<feature type="compositionally biased region" description="Acidic residues" evidence="1">
    <location>
        <begin position="36"/>
        <end position="50"/>
    </location>
</feature>
<reference evidence="2" key="2">
    <citation type="submission" date="2022-01" db="EMBL/GenBank/DDBJ databases">
        <authorList>
            <person name="Yamashiro T."/>
            <person name="Shiraishi A."/>
            <person name="Satake H."/>
            <person name="Nakayama K."/>
        </authorList>
    </citation>
    <scope>NUCLEOTIDE SEQUENCE</scope>
</reference>